<dbReference type="STRING" id="759272.G0SH52"/>
<dbReference type="Pfam" id="PF08881">
    <property type="entry name" value="CVNH"/>
    <property type="match status" value="1"/>
</dbReference>
<proteinExistence type="predicted"/>
<name>G0SH52_CHATD</name>
<dbReference type="EMBL" id="GL988047">
    <property type="protein sequence ID" value="EGS17541.1"/>
    <property type="molecule type" value="Genomic_DNA"/>
</dbReference>
<protein>
    <recommendedName>
        <fullName evidence="1">Cyanovirin-N domain-containing protein</fullName>
    </recommendedName>
</protein>
<dbReference type="InterPro" id="IPR036673">
    <property type="entry name" value="Cyanovirin-N_sf"/>
</dbReference>
<dbReference type="Gene3D" id="2.30.60.10">
    <property type="entry name" value="Cyanovirin-N"/>
    <property type="match status" value="1"/>
</dbReference>
<dbReference type="OMA" id="QYKCSKL"/>
<sequence length="112" mass="11934">MLTANCRTTTGQYKCSKLDLNNCIKNSYGRLQEDPTGSGPHFGDPNQCLECSNNSPSNGLTIGITPALLWCKCNPGTGAAQASWPTAIFDLNTVVTNRNGVLECFKSKGTSC</sequence>
<reference evidence="2 3" key="1">
    <citation type="journal article" date="2011" name="Cell">
        <title>Insight into structure and assembly of the nuclear pore complex by utilizing the genome of a eukaryotic thermophile.</title>
        <authorList>
            <person name="Amlacher S."/>
            <person name="Sarges P."/>
            <person name="Flemming D."/>
            <person name="van Noort V."/>
            <person name="Kunze R."/>
            <person name="Devos D.P."/>
            <person name="Arumugam M."/>
            <person name="Bork P."/>
            <person name="Hurt E."/>
        </authorList>
    </citation>
    <scope>NUCLEOTIDE SEQUENCE [LARGE SCALE GENOMIC DNA]</scope>
    <source>
        <strain evidence="3">DSM 1495 / CBS 144.50 / IMI 039719</strain>
    </source>
</reference>
<evidence type="ECO:0000313" key="2">
    <source>
        <dbReference type="EMBL" id="EGS17541.1"/>
    </source>
</evidence>
<dbReference type="Proteomes" id="UP000008066">
    <property type="component" value="Unassembled WGS sequence"/>
</dbReference>
<keyword evidence="3" id="KW-1185">Reference proteome</keyword>
<accession>G0SH52</accession>
<dbReference type="OrthoDB" id="2947935at2759"/>
<dbReference type="AlphaFoldDB" id="G0SH52"/>
<organism evidence="3">
    <name type="scientific">Chaetomium thermophilum (strain DSM 1495 / CBS 144.50 / IMI 039719)</name>
    <name type="common">Thermochaetoides thermophila</name>
    <dbReference type="NCBI Taxonomy" id="759272"/>
    <lineage>
        <taxon>Eukaryota</taxon>
        <taxon>Fungi</taxon>
        <taxon>Dikarya</taxon>
        <taxon>Ascomycota</taxon>
        <taxon>Pezizomycotina</taxon>
        <taxon>Sordariomycetes</taxon>
        <taxon>Sordariomycetidae</taxon>
        <taxon>Sordariales</taxon>
        <taxon>Chaetomiaceae</taxon>
        <taxon>Thermochaetoides</taxon>
    </lineage>
</organism>
<dbReference type="KEGG" id="cthr:CTHT_0068720"/>
<dbReference type="HOGENOM" id="CLU_2145586_0_0_1"/>
<dbReference type="GeneID" id="18260910"/>
<gene>
    <name evidence="2" type="ORF">CTHT_0068720</name>
</gene>
<evidence type="ECO:0000313" key="3">
    <source>
        <dbReference type="Proteomes" id="UP000008066"/>
    </source>
</evidence>
<dbReference type="InterPro" id="IPR011058">
    <property type="entry name" value="Cyanovirin-N"/>
</dbReference>
<dbReference type="SUPFAM" id="SSF51322">
    <property type="entry name" value="Cyanovirin-N"/>
    <property type="match status" value="1"/>
</dbReference>
<evidence type="ECO:0000259" key="1">
    <source>
        <dbReference type="Pfam" id="PF08881"/>
    </source>
</evidence>
<feature type="domain" description="Cyanovirin-N" evidence="1">
    <location>
        <begin position="1"/>
        <end position="103"/>
    </location>
</feature>
<dbReference type="eggNOG" id="ENOG502RMK5">
    <property type="taxonomic scope" value="Eukaryota"/>
</dbReference>
<dbReference type="RefSeq" id="XP_006697159.1">
    <property type="nucleotide sequence ID" value="XM_006697096.1"/>
</dbReference>